<feature type="transmembrane region" description="Helical" evidence="10">
    <location>
        <begin position="44"/>
        <end position="66"/>
    </location>
</feature>
<dbReference type="InterPro" id="IPR017452">
    <property type="entry name" value="GPCR_Rhodpsn_7TM"/>
</dbReference>
<dbReference type="PROSITE" id="PS50262">
    <property type="entry name" value="G_PROTEIN_RECEP_F1_2"/>
    <property type="match status" value="1"/>
</dbReference>
<evidence type="ECO:0000256" key="8">
    <source>
        <dbReference type="ARBA" id="ARBA00023224"/>
    </source>
</evidence>
<dbReference type="PANTHER" id="PTHR24249">
    <property type="entry name" value="HISTAMINE RECEPTOR-RELATED G-PROTEIN COUPLED RECEPTOR"/>
    <property type="match status" value="1"/>
</dbReference>
<evidence type="ECO:0000256" key="7">
    <source>
        <dbReference type="ARBA" id="ARBA00023170"/>
    </source>
</evidence>
<feature type="transmembrane region" description="Helical" evidence="10">
    <location>
        <begin position="206"/>
        <end position="229"/>
    </location>
</feature>
<dbReference type="FunCoup" id="A0A673B360">
    <property type="interactions" value="25"/>
</dbReference>
<dbReference type="PRINTS" id="PR00237">
    <property type="entry name" value="GPCRRHODOPSN"/>
</dbReference>
<reference evidence="13" key="2">
    <citation type="submission" date="2025-08" db="UniProtKB">
        <authorList>
            <consortium name="Ensembl"/>
        </authorList>
    </citation>
    <scope>IDENTIFICATION</scope>
</reference>
<feature type="transmembrane region" description="Helical" evidence="10">
    <location>
        <begin position="298"/>
        <end position="318"/>
    </location>
</feature>
<dbReference type="Proteomes" id="UP000472271">
    <property type="component" value="Chromosome 21"/>
</dbReference>
<evidence type="ECO:0000256" key="5">
    <source>
        <dbReference type="ARBA" id="ARBA00023040"/>
    </source>
</evidence>
<reference evidence="13" key="3">
    <citation type="submission" date="2025-09" db="UniProtKB">
        <authorList>
            <consortium name="Ensembl"/>
        </authorList>
    </citation>
    <scope>IDENTIFICATION</scope>
</reference>
<dbReference type="InParanoid" id="A0A673B360"/>
<dbReference type="Pfam" id="PF00001">
    <property type="entry name" value="7tm_1"/>
    <property type="match status" value="1"/>
</dbReference>
<feature type="transmembrane region" description="Helical" evidence="10">
    <location>
        <begin position="115"/>
        <end position="136"/>
    </location>
</feature>
<evidence type="ECO:0000313" key="13">
    <source>
        <dbReference type="Ensembl" id="ENSSORP00005034963.1"/>
    </source>
</evidence>
<keyword evidence="5 9" id="KW-0297">G-protein coupled receptor</keyword>
<accession>A0A673B360</accession>
<evidence type="ECO:0000256" key="2">
    <source>
        <dbReference type="ARBA" id="ARBA00022475"/>
    </source>
</evidence>
<evidence type="ECO:0000313" key="14">
    <source>
        <dbReference type="Proteomes" id="UP000472271"/>
    </source>
</evidence>
<comment type="subcellular location">
    <subcellularLocation>
        <location evidence="1">Cell membrane</location>
        <topology evidence="1">Multi-pass membrane protein</topology>
    </subcellularLocation>
</comment>
<feature type="transmembrane region" description="Helical" evidence="10">
    <location>
        <begin position="157"/>
        <end position="176"/>
    </location>
</feature>
<sequence>MLLGVYSLLLSLMMETLEEAELCFPSLNNSCRKPGRSQLEDVIVFTLLSSISVTTVVLNLLVIISISHFRQLHTTTNLLLLSLAVADFLVGFPQMLFLIFQTSGCWILGDIACTMYYFCGFLAVSVSVGCMVLISIDRYVAICDPLLYPTKVTMKRVQFSIYLCWIFSALHASWILRDLLKQPGRYSSCYGDCLVIINFAEGLVDLIATFFAPFLIITVLYMRVFVVAVSQARAMRSHVTSVTQQHPTVTAQKSEIKAAKTLGILVVVFLLCSCPYYCFTVAAESNSFDSSSGIVETWLVYFNFCLNPVIYAFCYPWFRKSVKLIVTLQILKPDSREANIL</sequence>
<dbReference type="PROSITE" id="PS00237">
    <property type="entry name" value="G_PROTEIN_RECEP_F1_1"/>
    <property type="match status" value="1"/>
</dbReference>
<keyword evidence="11" id="KW-0732">Signal</keyword>
<keyword evidence="6 10" id="KW-0472">Membrane</keyword>
<feature type="transmembrane region" description="Helical" evidence="10">
    <location>
        <begin position="262"/>
        <end position="283"/>
    </location>
</feature>
<evidence type="ECO:0000259" key="12">
    <source>
        <dbReference type="PROSITE" id="PS50262"/>
    </source>
</evidence>
<reference evidence="13" key="1">
    <citation type="submission" date="2019-06" db="EMBL/GenBank/DDBJ databases">
        <authorList>
            <consortium name="Wellcome Sanger Institute Data Sharing"/>
        </authorList>
    </citation>
    <scope>NUCLEOTIDE SEQUENCE [LARGE SCALE GENOMIC DNA]</scope>
</reference>
<dbReference type="InterPro" id="IPR000276">
    <property type="entry name" value="GPCR_Rhodpsn"/>
</dbReference>
<evidence type="ECO:0000256" key="10">
    <source>
        <dbReference type="SAM" id="Phobius"/>
    </source>
</evidence>
<comment type="similarity">
    <text evidence="9">Belongs to the G-protein coupled receptor 1 family.</text>
</comment>
<protein>
    <submittedName>
        <fullName evidence="13">Trace amine-associated receptor 13c-like</fullName>
    </submittedName>
</protein>
<gene>
    <name evidence="13" type="primary">LOC115412623</name>
</gene>
<keyword evidence="2" id="KW-1003">Cell membrane</keyword>
<dbReference type="CDD" id="cd15055">
    <property type="entry name" value="7tmA_TAARs"/>
    <property type="match status" value="1"/>
</dbReference>
<name>A0A673B360_9TELE</name>
<evidence type="ECO:0000256" key="6">
    <source>
        <dbReference type="ARBA" id="ARBA00023136"/>
    </source>
</evidence>
<dbReference type="InterPro" id="IPR050569">
    <property type="entry name" value="TAAR"/>
</dbReference>
<keyword evidence="7 9" id="KW-0675">Receptor</keyword>
<feature type="signal peptide" evidence="11">
    <location>
        <begin position="1"/>
        <end position="20"/>
    </location>
</feature>
<feature type="chain" id="PRO_5025552646" evidence="11">
    <location>
        <begin position="21"/>
        <end position="341"/>
    </location>
</feature>
<keyword evidence="14" id="KW-1185">Reference proteome</keyword>
<dbReference type="Gene3D" id="1.20.1070.10">
    <property type="entry name" value="Rhodopsin 7-helix transmembrane proteins"/>
    <property type="match status" value="1"/>
</dbReference>
<keyword evidence="4 10" id="KW-1133">Transmembrane helix</keyword>
<keyword evidence="8 9" id="KW-0807">Transducer</keyword>
<dbReference type="AlphaFoldDB" id="A0A673B360"/>
<evidence type="ECO:0000256" key="11">
    <source>
        <dbReference type="SAM" id="SignalP"/>
    </source>
</evidence>
<feature type="transmembrane region" description="Helical" evidence="10">
    <location>
        <begin position="78"/>
        <end position="100"/>
    </location>
</feature>
<keyword evidence="3 9" id="KW-0812">Transmembrane</keyword>
<evidence type="ECO:0000256" key="1">
    <source>
        <dbReference type="ARBA" id="ARBA00004651"/>
    </source>
</evidence>
<dbReference type="Ensembl" id="ENSSORT00005035892.1">
    <property type="protein sequence ID" value="ENSSORP00005034963.1"/>
    <property type="gene ID" value="ENSSORG00005016480.1"/>
</dbReference>
<evidence type="ECO:0000256" key="4">
    <source>
        <dbReference type="ARBA" id="ARBA00022989"/>
    </source>
</evidence>
<evidence type="ECO:0000256" key="3">
    <source>
        <dbReference type="ARBA" id="ARBA00022692"/>
    </source>
</evidence>
<dbReference type="SMART" id="SM01381">
    <property type="entry name" value="7TM_GPCR_Srsx"/>
    <property type="match status" value="1"/>
</dbReference>
<proteinExistence type="inferred from homology"/>
<dbReference type="PANTHER" id="PTHR24249:SF381">
    <property type="entry name" value="TRACE AMINE ASSOCIATED RECEPTOR 19P-RELATED"/>
    <property type="match status" value="1"/>
</dbReference>
<dbReference type="GO" id="GO:0005886">
    <property type="term" value="C:plasma membrane"/>
    <property type="evidence" value="ECO:0007669"/>
    <property type="project" value="UniProtKB-SubCell"/>
</dbReference>
<dbReference type="GO" id="GO:0001594">
    <property type="term" value="F:trace-amine receptor activity"/>
    <property type="evidence" value="ECO:0007669"/>
    <property type="project" value="TreeGrafter"/>
</dbReference>
<evidence type="ECO:0000256" key="9">
    <source>
        <dbReference type="RuleBase" id="RU000688"/>
    </source>
</evidence>
<feature type="domain" description="G-protein coupled receptors family 1 profile" evidence="12">
    <location>
        <begin position="58"/>
        <end position="311"/>
    </location>
</feature>
<organism evidence="13 14">
    <name type="scientific">Sphaeramia orbicularis</name>
    <name type="common">orbiculate cardinalfish</name>
    <dbReference type="NCBI Taxonomy" id="375764"/>
    <lineage>
        <taxon>Eukaryota</taxon>
        <taxon>Metazoa</taxon>
        <taxon>Chordata</taxon>
        <taxon>Craniata</taxon>
        <taxon>Vertebrata</taxon>
        <taxon>Euteleostomi</taxon>
        <taxon>Actinopterygii</taxon>
        <taxon>Neopterygii</taxon>
        <taxon>Teleostei</taxon>
        <taxon>Neoteleostei</taxon>
        <taxon>Acanthomorphata</taxon>
        <taxon>Gobiaria</taxon>
        <taxon>Kurtiformes</taxon>
        <taxon>Apogonoidei</taxon>
        <taxon>Apogonidae</taxon>
        <taxon>Apogoninae</taxon>
        <taxon>Sphaeramia</taxon>
    </lineage>
</organism>
<dbReference type="SUPFAM" id="SSF81321">
    <property type="entry name" value="Family A G protein-coupled receptor-like"/>
    <property type="match status" value="1"/>
</dbReference>